<keyword evidence="3" id="KW-1185">Reference proteome</keyword>
<sequence>MMEGAEMGEERCFRRQELEVLDPLKAALQLYLHNFNLIVFTLFTSIPLFTLSVYYEIIVHKTLYEVSESLFGTPAHSYDLDRPRLVSFAETLPKIIRVFLLYLVPYHLVDLFSLVLTVDAASDLIGAEEEPAGLKNVTLKALKKARFRGPFITSLYVHLFSICTFIGLMWLVVNHQVLLKVVFSSPYWERGYFGEAWLGIVHGVAFMALLMKYMDWSAEWNMGLVVSILEDSYGSEAMEVAAYLSKGNNKKGALLMLVFFLWGLCLRLPCLYGKCSERNGGVLVISVGMCLVCVGNVLKWTTCLLYFNECRKRVMEKKFDEEEGKGGVQAMVQEKTRVVHSEAEAVGSA</sequence>
<keyword evidence="1" id="KW-1133">Transmembrane helix</keyword>
<evidence type="ECO:0008006" key="4">
    <source>
        <dbReference type="Google" id="ProtNLM"/>
    </source>
</evidence>
<dbReference type="AlphaFoldDB" id="A0ABD3LPA5"/>
<evidence type="ECO:0000313" key="2">
    <source>
        <dbReference type="EMBL" id="KAL3751717.1"/>
    </source>
</evidence>
<name>A0ABD3LPA5_EUCGL</name>
<protein>
    <recommendedName>
        <fullName evidence="4">Transmembrane protein</fullName>
    </recommendedName>
</protein>
<accession>A0ABD3LPA5</accession>
<feature type="transmembrane region" description="Helical" evidence="1">
    <location>
        <begin position="35"/>
        <end position="55"/>
    </location>
</feature>
<feature type="transmembrane region" description="Helical" evidence="1">
    <location>
        <begin position="252"/>
        <end position="269"/>
    </location>
</feature>
<organism evidence="2 3">
    <name type="scientific">Eucalyptus globulus</name>
    <name type="common">Tasmanian blue gum</name>
    <dbReference type="NCBI Taxonomy" id="34317"/>
    <lineage>
        <taxon>Eukaryota</taxon>
        <taxon>Viridiplantae</taxon>
        <taxon>Streptophyta</taxon>
        <taxon>Embryophyta</taxon>
        <taxon>Tracheophyta</taxon>
        <taxon>Spermatophyta</taxon>
        <taxon>Magnoliopsida</taxon>
        <taxon>eudicotyledons</taxon>
        <taxon>Gunneridae</taxon>
        <taxon>Pentapetalae</taxon>
        <taxon>rosids</taxon>
        <taxon>malvids</taxon>
        <taxon>Myrtales</taxon>
        <taxon>Myrtaceae</taxon>
        <taxon>Myrtoideae</taxon>
        <taxon>Eucalypteae</taxon>
        <taxon>Eucalyptus</taxon>
    </lineage>
</organism>
<feature type="transmembrane region" description="Helical" evidence="1">
    <location>
        <begin position="281"/>
        <end position="307"/>
    </location>
</feature>
<comment type="caution">
    <text evidence="2">The sequence shown here is derived from an EMBL/GenBank/DDBJ whole genome shotgun (WGS) entry which is preliminary data.</text>
</comment>
<dbReference type="Proteomes" id="UP001634007">
    <property type="component" value="Unassembled WGS sequence"/>
</dbReference>
<feature type="transmembrane region" description="Helical" evidence="1">
    <location>
        <begin position="192"/>
        <end position="211"/>
    </location>
</feature>
<evidence type="ECO:0000313" key="3">
    <source>
        <dbReference type="Proteomes" id="UP001634007"/>
    </source>
</evidence>
<proteinExistence type="predicted"/>
<dbReference type="PANTHER" id="PTHR36714:SF1">
    <property type="entry name" value="T23E23.1"/>
    <property type="match status" value="1"/>
</dbReference>
<dbReference type="EMBL" id="JBJKBG010000002">
    <property type="protein sequence ID" value="KAL3751717.1"/>
    <property type="molecule type" value="Genomic_DNA"/>
</dbReference>
<gene>
    <name evidence="2" type="ORF">ACJRO7_012534</name>
</gene>
<keyword evidence="1" id="KW-0472">Membrane</keyword>
<dbReference type="PANTHER" id="PTHR36714">
    <property type="entry name" value="T23E23.1"/>
    <property type="match status" value="1"/>
</dbReference>
<evidence type="ECO:0000256" key="1">
    <source>
        <dbReference type="SAM" id="Phobius"/>
    </source>
</evidence>
<keyword evidence="1" id="KW-0812">Transmembrane</keyword>
<reference evidence="2 3" key="1">
    <citation type="submission" date="2024-11" db="EMBL/GenBank/DDBJ databases">
        <title>Chromosome-level genome assembly of Eucalyptus globulus Labill. provides insights into its genome evolution.</title>
        <authorList>
            <person name="Li X."/>
        </authorList>
    </citation>
    <scope>NUCLEOTIDE SEQUENCE [LARGE SCALE GENOMIC DNA]</scope>
    <source>
        <strain evidence="2">CL2024</strain>
        <tissue evidence="2">Fresh tender leaves</tissue>
    </source>
</reference>
<feature type="transmembrane region" description="Helical" evidence="1">
    <location>
        <begin position="151"/>
        <end position="172"/>
    </location>
</feature>